<evidence type="ECO:0000313" key="2">
    <source>
        <dbReference type="Proteomes" id="UP000215335"/>
    </source>
</evidence>
<protein>
    <submittedName>
        <fullName evidence="1">Uncharacterized protein</fullName>
    </submittedName>
</protein>
<dbReference type="AlphaFoldDB" id="A0A232EH38"/>
<dbReference type="Proteomes" id="UP000215335">
    <property type="component" value="Unassembled WGS sequence"/>
</dbReference>
<keyword evidence="2" id="KW-1185">Reference proteome</keyword>
<dbReference type="STRING" id="543379.A0A232EH38"/>
<dbReference type="EMBL" id="NNAY01004594">
    <property type="protein sequence ID" value="OXU17676.1"/>
    <property type="molecule type" value="Genomic_DNA"/>
</dbReference>
<reference evidence="1 2" key="1">
    <citation type="journal article" date="2017" name="Curr. Biol.">
        <title>The Evolution of Venom by Co-option of Single-Copy Genes.</title>
        <authorList>
            <person name="Martinson E.O."/>
            <person name="Mrinalini"/>
            <person name="Kelkar Y.D."/>
            <person name="Chang C.H."/>
            <person name="Werren J.H."/>
        </authorList>
    </citation>
    <scope>NUCLEOTIDE SEQUENCE [LARGE SCALE GENOMIC DNA]</scope>
    <source>
        <strain evidence="1 2">Alberta</strain>
        <tissue evidence="1">Whole body</tissue>
    </source>
</reference>
<name>A0A232EH38_9HYME</name>
<gene>
    <name evidence="1" type="ORF">TSAR_001282</name>
</gene>
<sequence length="193" mass="21745">MYKLKFMRSSRKPLEKCTPDHRARMNRLFERARQECSNNHAEAISAERTSANASVFGTSDINQSVRSIADSIDEVSNDTSFLHGDMTQPEYDNSIEPDDHSITDSEHSSVATDFDNLEAFESRLARAFTECNMSHVQSKCIIDVLRTHDCFRNMHKDPRTILKTPAHATRTSNVGGGEYLHLGVEQGLLEILA</sequence>
<accession>A0A232EH38</accession>
<proteinExistence type="predicted"/>
<evidence type="ECO:0000313" key="1">
    <source>
        <dbReference type="EMBL" id="OXU17676.1"/>
    </source>
</evidence>
<organism evidence="1 2">
    <name type="scientific">Trichomalopsis sarcophagae</name>
    <dbReference type="NCBI Taxonomy" id="543379"/>
    <lineage>
        <taxon>Eukaryota</taxon>
        <taxon>Metazoa</taxon>
        <taxon>Ecdysozoa</taxon>
        <taxon>Arthropoda</taxon>
        <taxon>Hexapoda</taxon>
        <taxon>Insecta</taxon>
        <taxon>Pterygota</taxon>
        <taxon>Neoptera</taxon>
        <taxon>Endopterygota</taxon>
        <taxon>Hymenoptera</taxon>
        <taxon>Apocrita</taxon>
        <taxon>Proctotrupomorpha</taxon>
        <taxon>Chalcidoidea</taxon>
        <taxon>Pteromalidae</taxon>
        <taxon>Pteromalinae</taxon>
        <taxon>Trichomalopsis</taxon>
    </lineage>
</organism>
<comment type="caution">
    <text evidence="1">The sequence shown here is derived from an EMBL/GenBank/DDBJ whole genome shotgun (WGS) entry which is preliminary data.</text>
</comment>